<evidence type="ECO:0000256" key="2">
    <source>
        <dbReference type="ARBA" id="ARBA00022840"/>
    </source>
</evidence>
<dbReference type="Pfam" id="PF25601">
    <property type="entry name" value="AAA_lid_14"/>
    <property type="match status" value="1"/>
</dbReference>
<keyword evidence="2" id="KW-0067">ATP-binding</keyword>
<evidence type="ECO:0000313" key="7">
    <source>
        <dbReference type="EMBL" id="WRO21452.1"/>
    </source>
</evidence>
<dbReference type="CDD" id="cd00009">
    <property type="entry name" value="AAA"/>
    <property type="match status" value="1"/>
</dbReference>
<dbReference type="Gene3D" id="1.10.8.60">
    <property type="match status" value="1"/>
</dbReference>
<evidence type="ECO:0000259" key="6">
    <source>
        <dbReference type="PROSITE" id="PS50045"/>
    </source>
</evidence>
<dbReference type="SUPFAM" id="SSF46689">
    <property type="entry name" value="Homeodomain-like"/>
    <property type="match status" value="1"/>
</dbReference>
<keyword evidence="1" id="KW-0547">Nucleotide-binding</keyword>
<dbReference type="InterPro" id="IPR025943">
    <property type="entry name" value="Sigma_54_int_dom_ATP-bd_2"/>
</dbReference>
<dbReference type="InterPro" id="IPR027417">
    <property type="entry name" value="P-loop_NTPase"/>
</dbReference>
<dbReference type="PRINTS" id="PR01590">
    <property type="entry name" value="HTHFIS"/>
</dbReference>
<dbReference type="InterPro" id="IPR009057">
    <property type="entry name" value="Homeodomain-like_sf"/>
</dbReference>
<organism evidence="7 8">
    <name type="scientific">Metallumcola ferriviriculae</name>
    <dbReference type="NCBI Taxonomy" id="3039180"/>
    <lineage>
        <taxon>Bacteria</taxon>
        <taxon>Bacillati</taxon>
        <taxon>Bacillota</taxon>
        <taxon>Clostridia</taxon>
        <taxon>Neomoorellales</taxon>
        <taxon>Desulfitibacteraceae</taxon>
        <taxon>Metallumcola</taxon>
    </lineage>
</organism>
<dbReference type="PROSITE" id="PS00675">
    <property type="entry name" value="SIGMA54_INTERACT_1"/>
    <property type="match status" value="1"/>
</dbReference>
<proteinExistence type="predicted"/>
<dbReference type="PROSITE" id="PS00676">
    <property type="entry name" value="SIGMA54_INTERACT_2"/>
    <property type="match status" value="1"/>
</dbReference>
<keyword evidence="3" id="KW-0805">Transcription regulation</keyword>
<dbReference type="PROSITE" id="PS00688">
    <property type="entry name" value="SIGMA54_INTERACT_3"/>
    <property type="match status" value="1"/>
</dbReference>
<dbReference type="InterPro" id="IPR025944">
    <property type="entry name" value="Sigma_54_int_dom_CS"/>
</dbReference>
<dbReference type="Pfam" id="PF00158">
    <property type="entry name" value="Sigma54_activat"/>
    <property type="match status" value="1"/>
</dbReference>
<sequence>MIDNFFGNRGLEFIDAITIMDNNGKILYSLRNNPLFNEDSSKRDFESIIGKHILEVFPTFSPEKSTVINCIKERKAIYTERQSFKDWKGKYMVCNNLVLPIIKKGRVLGAVEISKDVTKIQENFTSNRDNIKKTNKKSGGFTAKFALDDIITCNEDMLDNIERVKKIANNSSSVLVYGETGTGKELYAQSIHNYSNRSKQPFVAQNCAALPEALFEFILFGSVKGGFTGAEDKPGLFELANGGTLFLDEINSMPINLQAKLLRVLQEGTVLRIGDHRDRKVDVRIIAAMNIDPLAAVAKRQLREDLFYRLNVVSIKLIPLKKRKNDIPLYIKYFIDKYNKKMNKHLTGVSTEVKNLFEKYDWPGNVRELQHVIESSINYVDRGIIETKDLPIYFNEVINKESPSKIKHKLPNIRIGNPESLDNIMSNLERKVIIDALETSLGNITNAAKILKITRQRLHYKLKKYGIDADNLRN</sequence>
<dbReference type="SMART" id="SM00382">
    <property type="entry name" value="AAA"/>
    <property type="match status" value="1"/>
</dbReference>
<dbReference type="InterPro" id="IPR002078">
    <property type="entry name" value="Sigma_54_int"/>
</dbReference>
<keyword evidence="5" id="KW-0804">Transcription</keyword>
<evidence type="ECO:0000256" key="5">
    <source>
        <dbReference type="ARBA" id="ARBA00023163"/>
    </source>
</evidence>
<dbReference type="Pfam" id="PF02954">
    <property type="entry name" value="HTH_8"/>
    <property type="match status" value="1"/>
</dbReference>
<evidence type="ECO:0000313" key="8">
    <source>
        <dbReference type="Proteomes" id="UP001329915"/>
    </source>
</evidence>
<dbReference type="InterPro" id="IPR058031">
    <property type="entry name" value="AAA_lid_NorR"/>
</dbReference>
<dbReference type="GO" id="GO:0043565">
    <property type="term" value="F:sequence-specific DNA binding"/>
    <property type="evidence" value="ECO:0007669"/>
    <property type="project" value="InterPro"/>
</dbReference>
<dbReference type="InterPro" id="IPR003593">
    <property type="entry name" value="AAA+_ATPase"/>
</dbReference>
<dbReference type="EMBL" id="CP121694">
    <property type="protein sequence ID" value="WRO21452.1"/>
    <property type="molecule type" value="Genomic_DNA"/>
</dbReference>
<keyword evidence="4" id="KW-0238">DNA-binding</keyword>
<dbReference type="PANTHER" id="PTHR32071:SF74">
    <property type="entry name" value="TRANSCRIPTIONAL ACTIVATOR ROCR"/>
    <property type="match status" value="1"/>
</dbReference>
<dbReference type="AlphaFoldDB" id="A0AAU0UM70"/>
<dbReference type="KEGG" id="dbc:MFMK1_001260"/>
<keyword evidence="8" id="KW-1185">Reference proteome</keyword>
<dbReference type="GO" id="GO:0006355">
    <property type="term" value="P:regulation of DNA-templated transcription"/>
    <property type="evidence" value="ECO:0007669"/>
    <property type="project" value="InterPro"/>
</dbReference>
<evidence type="ECO:0000256" key="4">
    <source>
        <dbReference type="ARBA" id="ARBA00023125"/>
    </source>
</evidence>
<reference evidence="7 8" key="1">
    <citation type="submission" date="2023-04" db="EMBL/GenBank/DDBJ databases">
        <authorList>
            <person name="Hsu D."/>
        </authorList>
    </citation>
    <scope>NUCLEOTIDE SEQUENCE [LARGE SCALE GENOMIC DNA]</scope>
    <source>
        <strain evidence="7 8">MK1</strain>
    </source>
</reference>
<name>A0AAU0UM70_9FIRM</name>
<dbReference type="FunFam" id="3.40.50.300:FF:000006">
    <property type="entry name" value="DNA-binding transcriptional regulator NtrC"/>
    <property type="match status" value="1"/>
</dbReference>
<dbReference type="Gene3D" id="3.40.50.300">
    <property type="entry name" value="P-loop containing nucleotide triphosphate hydrolases"/>
    <property type="match status" value="1"/>
</dbReference>
<accession>A0AAU0UM70</accession>
<dbReference type="Proteomes" id="UP001329915">
    <property type="component" value="Chromosome"/>
</dbReference>
<feature type="domain" description="Sigma-54 factor interaction" evidence="6">
    <location>
        <begin position="150"/>
        <end position="378"/>
    </location>
</feature>
<dbReference type="Gene3D" id="1.10.10.60">
    <property type="entry name" value="Homeodomain-like"/>
    <property type="match status" value="1"/>
</dbReference>
<dbReference type="PANTHER" id="PTHR32071">
    <property type="entry name" value="TRANSCRIPTIONAL REGULATORY PROTEIN"/>
    <property type="match status" value="1"/>
</dbReference>
<dbReference type="InterPro" id="IPR002197">
    <property type="entry name" value="HTH_Fis"/>
</dbReference>
<protein>
    <submittedName>
        <fullName evidence="7">Sigma 54-interacting transcriptional regulator</fullName>
    </submittedName>
</protein>
<dbReference type="PROSITE" id="PS50045">
    <property type="entry name" value="SIGMA54_INTERACT_4"/>
    <property type="match status" value="1"/>
</dbReference>
<gene>
    <name evidence="7" type="ORF">MFMK1_001260</name>
</gene>
<dbReference type="GO" id="GO:0005524">
    <property type="term" value="F:ATP binding"/>
    <property type="evidence" value="ECO:0007669"/>
    <property type="project" value="UniProtKB-KW"/>
</dbReference>
<dbReference type="Gene3D" id="3.30.450.20">
    <property type="entry name" value="PAS domain"/>
    <property type="match status" value="1"/>
</dbReference>
<evidence type="ECO:0000256" key="1">
    <source>
        <dbReference type="ARBA" id="ARBA00022741"/>
    </source>
</evidence>
<evidence type="ECO:0000256" key="3">
    <source>
        <dbReference type="ARBA" id="ARBA00023015"/>
    </source>
</evidence>
<dbReference type="InterPro" id="IPR025662">
    <property type="entry name" value="Sigma_54_int_dom_ATP-bd_1"/>
</dbReference>
<dbReference type="SUPFAM" id="SSF52540">
    <property type="entry name" value="P-loop containing nucleoside triphosphate hydrolases"/>
    <property type="match status" value="1"/>
</dbReference>
<dbReference type="RefSeq" id="WP_366924296.1">
    <property type="nucleotide sequence ID" value="NZ_CP121694.1"/>
</dbReference>